<evidence type="ECO:0000313" key="2">
    <source>
        <dbReference type="Proteomes" id="UP000243975"/>
    </source>
</evidence>
<organism evidence="1 2">
    <name type="scientific">Cynara cardunculus var. scolymus</name>
    <name type="common">Globe artichoke</name>
    <name type="synonym">Cynara scolymus</name>
    <dbReference type="NCBI Taxonomy" id="59895"/>
    <lineage>
        <taxon>Eukaryota</taxon>
        <taxon>Viridiplantae</taxon>
        <taxon>Streptophyta</taxon>
        <taxon>Embryophyta</taxon>
        <taxon>Tracheophyta</taxon>
        <taxon>Spermatophyta</taxon>
        <taxon>Magnoliopsida</taxon>
        <taxon>eudicotyledons</taxon>
        <taxon>Gunneridae</taxon>
        <taxon>Pentapetalae</taxon>
        <taxon>asterids</taxon>
        <taxon>campanulids</taxon>
        <taxon>Asterales</taxon>
        <taxon>Asteraceae</taxon>
        <taxon>Carduoideae</taxon>
        <taxon>Cardueae</taxon>
        <taxon>Carduinae</taxon>
        <taxon>Cynara</taxon>
    </lineage>
</organism>
<sequence length="113" mass="12895">MVTNERKGEEIQSTEGSQGSNLLLTAKSYDPNKKLLSLQVSTEKYFFNIRKSLVEFDEVLEVDIRGILCTSSLSENRKIKARHTFLKSMPFSCTRLPPSCFGIEQIIGKDRNY</sequence>
<keyword evidence="2" id="KW-1185">Reference proteome</keyword>
<dbReference type="EMBL" id="LEKV01004576">
    <property type="protein sequence ID" value="KVH94051.1"/>
    <property type="molecule type" value="Genomic_DNA"/>
</dbReference>
<proteinExistence type="predicted"/>
<reference evidence="1 2" key="1">
    <citation type="journal article" date="2016" name="Sci. Rep.">
        <title>The genome sequence of the outbreeding globe artichoke constructed de novo incorporating a phase-aware low-pass sequencing strategy of F1 progeny.</title>
        <authorList>
            <person name="Scaglione D."/>
            <person name="Reyes-Chin-Wo S."/>
            <person name="Acquadro A."/>
            <person name="Froenicke L."/>
            <person name="Portis E."/>
            <person name="Beitel C."/>
            <person name="Tirone M."/>
            <person name="Mauro R."/>
            <person name="Lo Monaco A."/>
            <person name="Mauromicale G."/>
            <person name="Faccioli P."/>
            <person name="Cattivelli L."/>
            <person name="Rieseberg L."/>
            <person name="Michelmore R."/>
            <person name="Lanteri S."/>
        </authorList>
    </citation>
    <scope>NUCLEOTIDE SEQUENCE [LARGE SCALE GENOMIC DNA]</scope>
    <source>
        <strain evidence="1">2C</strain>
    </source>
</reference>
<protein>
    <submittedName>
        <fullName evidence="1">Uncharacterized protein</fullName>
    </submittedName>
</protein>
<name>A0A103XNF4_CYNCS</name>
<dbReference type="Proteomes" id="UP000243975">
    <property type="component" value="Unassembled WGS sequence"/>
</dbReference>
<accession>A0A103XNF4</accession>
<gene>
    <name evidence="1" type="ORF">Ccrd_003890</name>
</gene>
<dbReference type="STRING" id="59895.A0A103XNF4"/>
<dbReference type="Gramene" id="KVH94051">
    <property type="protein sequence ID" value="KVH94051"/>
    <property type="gene ID" value="Ccrd_003890"/>
</dbReference>
<dbReference type="AlphaFoldDB" id="A0A103XNF4"/>
<evidence type="ECO:0000313" key="1">
    <source>
        <dbReference type="EMBL" id="KVH94051.1"/>
    </source>
</evidence>
<comment type="caution">
    <text evidence="1">The sequence shown here is derived from an EMBL/GenBank/DDBJ whole genome shotgun (WGS) entry which is preliminary data.</text>
</comment>